<organism evidence="1 2">
    <name type="scientific">Vitis vinifera</name>
    <name type="common">Grape</name>
    <dbReference type="NCBI Taxonomy" id="29760"/>
    <lineage>
        <taxon>Eukaryota</taxon>
        <taxon>Viridiplantae</taxon>
        <taxon>Streptophyta</taxon>
        <taxon>Embryophyta</taxon>
        <taxon>Tracheophyta</taxon>
        <taxon>Spermatophyta</taxon>
        <taxon>Magnoliopsida</taxon>
        <taxon>eudicotyledons</taxon>
        <taxon>Gunneridae</taxon>
        <taxon>Pentapetalae</taxon>
        <taxon>rosids</taxon>
        <taxon>Vitales</taxon>
        <taxon>Vitaceae</taxon>
        <taxon>Viteae</taxon>
        <taxon>Vitis</taxon>
    </lineage>
</organism>
<evidence type="ECO:0008006" key="3">
    <source>
        <dbReference type="Google" id="ProtNLM"/>
    </source>
</evidence>
<proteinExistence type="predicted"/>
<name>A0A438HS28_VITVI</name>
<dbReference type="Proteomes" id="UP000288805">
    <property type="component" value="Unassembled WGS sequence"/>
</dbReference>
<sequence>MSIVHCLKSKPMLGSGSSSLGNLETISDRLNEPIALRKGVRTIEDVLVVPKWKNVALKEMRALEKNDTWSLVELPQDTSVVGCKWVFPIKVRLDGSIERY</sequence>
<protein>
    <recommendedName>
        <fullName evidence="3">Mitochondrial protein</fullName>
    </recommendedName>
</protein>
<dbReference type="EMBL" id="QGNW01000185">
    <property type="protein sequence ID" value="RVW87267.1"/>
    <property type="molecule type" value="Genomic_DNA"/>
</dbReference>
<gene>
    <name evidence="1" type="ORF">CK203_037189</name>
</gene>
<accession>A0A438HS28</accession>
<reference evidence="1 2" key="1">
    <citation type="journal article" date="2018" name="PLoS Genet.">
        <title>Population sequencing reveals clonal diversity and ancestral inbreeding in the grapevine cultivar Chardonnay.</title>
        <authorList>
            <person name="Roach M.J."/>
            <person name="Johnson D.L."/>
            <person name="Bohlmann J."/>
            <person name="van Vuuren H.J."/>
            <person name="Jones S.J."/>
            <person name="Pretorius I.S."/>
            <person name="Schmidt S.A."/>
            <person name="Borneman A.R."/>
        </authorList>
    </citation>
    <scope>NUCLEOTIDE SEQUENCE [LARGE SCALE GENOMIC DNA]</scope>
    <source>
        <strain evidence="2">cv. Chardonnay</strain>
        <tissue evidence="1">Leaf</tissue>
    </source>
</reference>
<evidence type="ECO:0000313" key="2">
    <source>
        <dbReference type="Proteomes" id="UP000288805"/>
    </source>
</evidence>
<comment type="caution">
    <text evidence="1">The sequence shown here is derived from an EMBL/GenBank/DDBJ whole genome shotgun (WGS) entry which is preliminary data.</text>
</comment>
<evidence type="ECO:0000313" key="1">
    <source>
        <dbReference type="EMBL" id="RVW87267.1"/>
    </source>
</evidence>
<dbReference type="AlphaFoldDB" id="A0A438HS28"/>